<keyword evidence="1" id="KW-1133">Transmembrane helix</keyword>
<feature type="transmembrane region" description="Helical" evidence="1">
    <location>
        <begin position="125"/>
        <end position="158"/>
    </location>
</feature>
<feature type="transmembrane region" description="Helical" evidence="1">
    <location>
        <begin position="80"/>
        <end position="113"/>
    </location>
</feature>
<evidence type="ECO:0000313" key="3">
    <source>
        <dbReference type="Proteomes" id="UP000441717"/>
    </source>
</evidence>
<dbReference type="InterPro" id="IPR007403">
    <property type="entry name" value="DUF456"/>
</dbReference>
<comment type="caution">
    <text evidence="2">The sequence shown here is derived from an EMBL/GenBank/DDBJ whole genome shotgun (WGS) entry which is preliminary data.</text>
</comment>
<dbReference type="Proteomes" id="UP000441717">
    <property type="component" value="Unassembled WGS sequence"/>
</dbReference>
<reference evidence="2 3" key="1">
    <citation type="submission" date="2019-10" db="EMBL/GenBank/DDBJ databases">
        <title>Comparative genomics of sulfur disproportionating microorganisms.</title>
        <authorList>
            <person name="Ward L.M."/>
            <person name="Bertran E."/>
            <person name="Johnston D."/>
        </authorList>
    </citation>
    <scope>NUCLEOTIDE SEQUENCE [LARGE SCALE GENOMIC DNA]</scope>
    <source>
        <strain evidence="2 3">DSM 14055</strain>
    </source>
</reference>
<gene>
    <name evidence="2" type="ORF">GFC01_01860</name>
</gene>
<sequence>MALAGIIVACLFFAAGLAGTVVPALPGVPLIWLGMLVYGLFTGFSGLGWGFYLGQAVAMILVLVLDYLAGAWAVRRYGGSAYAIWGSMAGMVVGILILGPMGIIFGPLAGAIIGELLARKPLPQAILAGWGSLVGLVGGTAVKLILETGMIIWFFAAIWQP</sequence>
<keyword evidence="1" id="KW-0812">Transmembrane</keyword>
<protein>
    <submittedName>
        <fullName evidence="2">DUF456 family protein</fullName>
    </submittedName>
</protein>
<dbReference type="AlphaFoldDB" id="A0A6N7IN10"/>
<organism evidence="2 3">
    <name type="scientific">Desulfofundulus thermobenzoicus</name>
    <dbReference type="NCBI Taxonomy" id="29376"/>
    <lineage>
        <taxon>Bacteria</taxon>
        <taxon>Bacillati</taxon>
        <taxon>Bacillota</taxon>
        <taxon>Clostridia</taxon>
        <taxon>Eubacteriales</taxon>
        <taxon>Peptococcaceae</taxon>
        <taxon>Desulfofundulus</taxon>
    </lineage>
</organism>
<dbReference type="PANTHER" id="PTHR39165:SF1">
    <property type="entry name" value="DUF456 DOMAIN-CONTAINING PROTEIN"/>
    <property type="match status" value="1"/>
</dbReference>
<keyword evidence="3" id="KW-1185">Reference proteome</keyword>
<dbReference type="OrthoDB" id="9808460at2"/>
<keyword evidence="1" id="KW-0472">Membrane</keyword>
<dbReference type="PANTHER" id="PTHR39165">
    <property type="entry name" value="IG HYPOTHETICAL 17883"/>
    <property type="match status" value="1"/>
</dbReference>
<name>A0A6N7IN10_9FIRM</name>
<evidence type="ECO:0000313" key="2">
    <source>
        <dbReference type="EMBL" id="MQL51033.1"/>
    </source>
</evidence>
<dbReference type="Pfam" id="PF04306">
    <property type="entry name" value="DUF456"/>
    <property type="match status" value="1"/>
</dbReference>
<accession>A0A6N7IN10</accession>
<feature type="transmembrane region" description="Helical" evidence="1">
    <location>
        <begin position="56"/>
        <end position="74"/>
    </location>
</feature>
<evidence type="ECO:0000256" key="1">
    <source>
        <dbReference type="SAM" id="Phobius"/>
    </source>
</evidence>
<dbReference type="EMBL" id="WHYR01000003">
    <property type="protein sequence ID" value="MQL51033.1"/>
    <property type="molecule type" value="Genomic_DNA"/>
</dbReference>
<dbReference type="RefSeq" id="WP_152944945.1">
    <property type="nucleotide sequence ID" value="NZ_WHYR01000003.1"/>
</dbReference>
<proteinExistence type="predicted"/>